<comment type="similarity">
    <text evidence="2">Belongs to the methyltransferase superfamily. HEN1 family.</text>
</comment>
<evidence type="ECO:0000259" key="13">
    <source>
        <dbReference type="Pfam" id="PF12623"/>
    </source>
</evidence>
<evidence type="ECO:0000256" key="9">
    <source>
        <dbReference type="ARBA" id="ARBA00022884"/>
    </source>
</evidence>
<dbReference type="EC" id="2.1.1.386" evidence="11"/>
<dbReference type="Pfam" id="PF13489">
    <property type="entry name" value="Methyltransf_23"/>
    <property type="match status" value="1"/>
</dbReference>
<proteinExistence type="inferred from homology"/>
<organism evidence="14 15">
    <name type="scientific">Solibacillus kalamii</name>
    <dbReference type="NCBI Taxonomy" id="1748298"/>
    <lineage>
        <taxon>Bacteria</taxon>
        <taxon>Bacillati</taxon>
        <taxon>Bacillota</taxon>
        <taxon>Bacilli</taxon>
        <taxon>Bacillales</taxon>
        <taxon>Caryophanaceae</taxon>
        <taxon>Solibacillus</taxon>
    </lineage>
</organism>
<keyword evidence="7" id="KW-0479">Metal-binding</keyword>
<sequence>MQLSIYTKNPHARAISHLLAKNPATVYERKVKGHAVRFAYHKMTDDELYASIFVTPDSLALVKDNEAYDITHYINDREFAVSTIFLSLIRSALGTALNGKPKEEYIQYAAMDFPFTFEFGPISSSLSDEEIRGLWEPLGYDVTIDTMADARRARFLTLFNTISLKKALQQIFIIIPVMDDYKHYYIDEAERERLENYGEGWLETHPMREFIYKKALRFKQLLLNEENEQKVDKPSLNTRRYETIARTVTALKPKTVIDMGAGEGKLSILLAQIDSITKLYSVDPSNHALAKMEKRFADHQFATTPIIKWGSLYYEDQEFAGADVFVLCEVIEHIDEERLPQIMQLITQNYMPQHLIITTPNAEYNTVYELTEMRHDDHRFEWDRNQFEAWCKAVAPNYDLHFEGIGSVDEQYGAPTQMCIMTRRDSHAI</sequence>
<evidence type="ECO:0000256" key="8">
    <source>
        <dbReference type="ARBA" id="ARBA00022842"/>
    </source>
</evidence>
<evidence type="ECO:0000256" key="1">
    <source>
        <dbReference type="ARBA" id="ARBA00001946"/>
    </source>
</evidence>
<evidence type="ECO:0000256" key="3">
    <source>
        <dbReference type="ARBA" id="ARBA00021330"/>
    </source>
</evidence>
<comment type="caution">
    <text evidence="14">The sequence shown here is derived from an EMBL/GenBank/DDBJ whole genome shotgun (WGS) entry which is preliminary data.</text>
</comment>
<evidence type="ECO:0000256" key="10">
    <source>
        <dbReference type="ARBA" id="ARBA00023158"/>
    </source>
</evidence>
<dbReference type="Pfam" id="PF12623">
    <property type="entry name" value="Hen1_L"/>
    <property type="match status" value="1"/>
</dbReference>
<dbReference type="InterPro" id="IPR029063">
    <property type="entry name" value="SAM-dependent_MTases_sf"/>
</dbReference>
<feature type="domain" description="Hen1 N-terminal" evidence="13">
    <location>
        <begin position="1"/>
        <end position="224"/>
    </location>
</feature>
<keyword evidence="15" id="KW-1185">Reference proteome</keyword>
<dbReference type="PANTHER" id="PTHR21404:SF3">
    <property type="entry name" value="SMALL RNA 2'-O-METHYLTRANSFERASE"/>
    <property type="match status" value="1"/>
</dbReference>
<dbReference type="EMBL" id="NHNT01000005">
    <property type="protein sequence ID" value="OUZ39149.1"/>
    <property type="molecule type" value="Genomic_DNA"/>
</dbReference>
<evidence type="ECO:0000256" key="6">
    <source>
        <dbReference type="ARBA" id="ARBA00022691"/>
    </source>
</evidence>
<evidence type="ECO:0000256" key="4">
    <source>
        <dbReference type="ARBA" id="ARBA00022603"/>
    </source>
</evidence>
<evidence type="ECO:0000256" key="12">
    <source>
        <dbReference type="ARBA" id="ARBA00048418"/>
    </source>
</evidence>
<dbReference type="InterPro" id="IPR024740">
    <property type="entry name" value="Hen1_N"/>
</dbReference>
<evidence type="ECO:0000256" key="2">
    <source>
        <dbReference type="ARBA" id="ARBA00009026"/>
    </source>
</evidence>
<evidence type="ECO:0000256" key="5">
    <source>
        <dbReference type="ARBA" id="ARBA00022679"/>
    </source>
</evidence>
<keyword evidence="5" id="KW-0808">Transferase</keyword>
<dbReference type="PANTHER" id="PTHR21404">
    <property type="entry name" value="HEN1"/>
    <property type="match status" value="1"/>
</dbReference>
<comment type="cofactor">
    <cofactor evidence="1">
        <name>Mg(2+)</name>
        <dbReference type="ChEBI" id="CHEBI:18420"/>
    </cofactor>
</comment>
<evidence type="ECO:0000313" key="14">
    <source>
        <dbReference type="EMBL" id="OUZ39149.1"/>
    </source>
</evidence>
<keyword evidence="6" id="KW-0949">S-adenosyl-L-methionine</keyword>
<accession>A0ABX3ZII1</accession>
<dbReference type="Proteomes" id="UP000196594">
    <property type="component" value="Unassembled WGS sequence"/>
</dbReference>
<protein>
    <recommendedName>
        <fullName evidence="3">Small RNA 2'-O-methyltransferase</fullName>
        <ecNumber evidence="11">2.1.1.386</ecNumber>
    </recommendedName>
</protein>
<keyword evidence="8" id="KW-0460">Magnesium</keyword>
<dbReference type="InterPro" id="IPR038546">
    <property type="entry name" value="Hen1_N_sf"/>
</dbReference>
<evidence type="ECO:0000256" key="11">
    <source>
        <dbReference type="ARBA" id="ARBA00035025"/>
    </source>
</evidence>
<dbReference type="Gene3D" id="3.30.1610.20">
    <property type="entry name" value="Hen1, N-terminal domain"/>
    <property type="match status" value="1"/>
</dbReference>
<evidence type="ECO:0000256" key="7">
    <source>
        <dbReference type="ARBA" id="ARBA00022723"/>
    </source>
</evidence>
<gene>
    <name evidence="14" type="ORF">CBM15_09815</name>
</gene>
<dbReference type="SUPFAM" id="SSF53335">
    <property type="entry name" value="S-adenosyl-L-methionine-dependent methyltransferases"/>
    <property type="match status" value="1"/>
</dbReference>
<evidence type="ECO:0000313" key="15">
    <source>
        <dbReference type="Proteomes" id="UP000196594"/>
    </source>
</evidence>
<dbReference type="RefSeq" id="WP_087617350.1">
    <property type="nucleotide sequence ID" value="NZ_JAFBEY010000001.1"/>
</dbReference>
<dbReference type="Gene3D" id="3.40.50.150">
    <property type="entry name" value="Vaccinia Virus protein VP39"/>
    <property type="match status" value="1"/>
</dbReference>
<keyword evidence="9" id="KW-0694">RNA-binding</keyword>
<comment type="catalytic activity">
    <reaction evidence="12">
        <text>small RNA 3'-end nucleotide + S-adenosyl-L-methionine = small RNA 3'-end 2'-O-methylnucleotide + S-adenosyl-L-homocysteine + H(+)</text>
        <dbReference type="Rhea" id="RHEA:37887"/>
        <dbReference type="Rhea" id="RHEA-COMP:10415"/>
        <dbReference type="Rhea" id="RHEA-COMP:10416"/>
        <dbReference type="ChEBI" id="CHEBI:15378"/>
        <dbReference type="ChEBI" id="CHEBI:57856"/>
        <dbReference type="ChEBI" id="CHEBI:59789"/>
        <dbReference type="ChEBI" id="CHEBI:74896"/>
        <dbReference type="ChEBI" id="CHEBI:74898"/>
        <dbReference type="EC" id="2.1.1.386"/>
    </reaction>
</comment>
<reference evidence="14 15" key="1">
    <citation type="journal article" date="2017" name="Int. J. Syst. Evol. Microbiol.">
        <title>Solibacillus kalamii sp. nov., isolated from a high-efficiency particulate arrestance filter system used in the International Space Station.</title>
        <authorList>
            <person name="Checinska Sielaff A."/>
            <person name="Kumar R.M."/>
            <person name="Pal D."/>
            <person name="Mayilraj S."/>
            <person name="Venkateswaran K."/>
        </authorList>
    </citation>
    <scope>NUCLEOTIDE SEQUENCE [LARGE SCALE GENOMIC DNA]</scope>
    <source>
        <strain evidence="14 15">ISSFR-015</strain>
    </source>
</reference>
<keyword evidence="4" id="KW-0489">Methyltransferase</keyword>
<dbReference type="InterPro" id="IPR026610">
    <property type="entry name" value="Hen1"/>
</dbReference>
<keyword evidence="10" id="KW-0943">RNA-mediated gene silencing</keyword>
<name>A0ABX3ZII1_9BACL</name>